<dbReference type="Gene3D" id="3.30.420.40">
    <property type="match status" value="2"/>
</dbReference>
<accession>A0ABN3FJX7</accession>
<dbReference type="SUPFAM" id="SSF46785">
    <property type="entry name" value="Winged helix' DNA-binding domain"/>
    <property type="match status" value="1"/>
</dbReference>
<organism evidence="2 3">
    <name type="scientific">Streptomyces cuspidosporus</name>
    <dbReference type="NCBI Taxonomy" id="66882"/>
    <lineage>
        <taxon>Bacteria</taxon>
        <taxon>Bacillati</taxon>
        <taxon>Actinomycetota</taxon>
        <taxon>Actinomycetes</taxon>
        <taxon>Kitasatosporales</taxon>
        <taxon>Streptomycetaceae</taxon>
        <taxon>Streptomyces</taxon>
    </lineage>
</organism>
<dbReference type="InterPro" id="IPR036390">
    <property type="entry name" value="WH_DNA-bd_sf"/>
</dbReference>
<dbReference type="SUPFAM" id="SSF53067">
    <property type="entry name" value="Actin-like ATPase domain"/>
    <property type="match status" value="1"/>
</dbReference>
<gene>
    <name evidence="2" type="ORF">GCM10010246_13670</name>
</gene>
<dbReference type="PANTHER" id="PTHR18964">
    <property type="entry name" value="ROK (REPRESSOR, ORF, KINASE) FAMILY"/>
    <property type="match status" value="1"/>
</dbReference>
<sequence>MDFPGQPSGPRSAAVAPSLLRRMNQRLLLDLLFTHGPAIRPQLARDAGLSLPTVIAALNDLEEVGLVRTAGRLESPQGRPATAYEADPTAGTVVGVDIGHDWLRVLVADLAGSPVNRLDVRNTARSAGALVQLVARTVADATERADLEPSAVTHTVIGSPGVFDPERGRIRYAANLPGWQRAGLAEALKERLGAALTIDNDANLAALGEHTYGAARGARHFVFITIGTGLGLGLVLDGKLYRGLNGAAGEVGYLPIGDQVPEAQSGRPRRGVLEESLAADAVVRQAVEHGMAGSLTAESVFAAAREADPRARAAVDAVSTRLAQLVASVLAFIDPELIVIGGGIGQNLDLLEPGMRTALASITPMRPTLTVSALGNEAVVRGAVATGLTIARETVFNSLTTKSG</sequence>
<dbReference type="EMBL" id="BAAASD010000004">
    <property type="protein sequence ID" value="GAA2331735.1"/>
    <property type="molecule type" value="Genomic_DNA"/>
</dbReference>
<dbReference type="InterPro" id="IPR036388">
    <property type="entry name" value="WH-like_DNA-bd_sf"/>
</dbReference>
<dbReference type="InterPro" id="IPR000600">
    <property type="entry name" value="ROK"/>
</dbReference>
<comment type="similarity">
    <text evidence="1">Belongs to the ROK (NagC/XylR) family.</text>
</comment>
<proteinExistence type="inferred from homology"/>
<keyword evidence="3" id="KW-1185">Reference proteome</keyword>
<name>A0ABN3FJX7_9ACTN</name>
<evidence type="ECO:0000256" key="1">
    <source>
        <dbReference type="ARBA" id="ARBA00006479"/>
    </source>
</evidence>
<dbReference type="Pfam" id="PF00480">
    <property type="entry name" value="ROK"/>
    <property type="match status" value="1"/>
</dbReference>
<dbReference type="Proteomes" id="UP001500253">
    <property type="component" value="Unassembled WGS sequence"/>
</dbReference>
<dbReference type="PANTHER" id="PTHR18964:SF149">
    <property type="entry name" value="BIFUNCTIONAL UDP-N-ACETYLGLUCOSAMINE 2-EPIMERASE_N-ACETYLMANNOSAMINE KINASE"/>
    <property type="match status" value="1"/>
</dbReference>
<reference evidence="2 3" key="1">
    <citation type="journal article" date="2019" name="Int. J. Syst. Evol. Microbiol.">
        <title>The Global Catalogue of Microorganisms (GCM) 10K type strain sequencing project: providing services to taxonomists for standard genome sequencing and annotation.</title>
        <authorList>
            <consortium name="The Broad Institute Genomics Platform"/>
            <consortium name="The Broad Institute Genome Sequencing Center for Infectious Disease"/>
            <person name="Wu L."/>
            <person name="Ma J."/>
        </authorList>
    </citation>
    <scope>NUCLEOTIDE SEQUENCE [LARGE SCALE GENOMIC DNA]</scope>
    <source>
        <strain evidence="2 3">JCM 4316</strain>
    </source>
</reference>
<evidence type="ECO:0000313" key="3">
    <source>
        <dbReference type="Proteomes" id="UP001500253"/>
    </source>
</evidence>
<protein>
    <submittedName>
        <fullName evidence="2">ROK family protein</fullName>
    </submittedName>
</protein>
<comment type="caution">
    <text evidence="2">The sequence shown here is derived from an EMBL/GenBank/DDBJ whole genome shotgun (WGS) entry which is preliminary data.</text>
</comment>
<dbReference type="RefSeq" id="WP_346173554.1">
    <property type="nucleotide sequence ID" value="NZ_BAAASD010000004.1"/>
</dbReference>
<dbReference type="Gene3D" id="1.10.10.10">
    <property type="entry name" value="Winged helix-like DNA-binding domain superfamily/Winged helix DNA-binding domain"/>
    <property type="match status" value="1"/>
</dbReference>
<evidence type="ECO:0000313" key="2">
    <source>
        <dbReference type="EMBL" id="GAA2331735.1"/>
    </source>
</evidence>
<dbReference type="InterPro" id="IPR043129">
    <property type="entry name" value="ATPase_NBD"/>
</dbReference>